<dbReference type="Pfam" id="PF02589">
    <property type="entry name" value="LUD_dom"/>
    <property type="match status" value="1"/>
</dbReference>
<dbReference type="Gene3D" id="3.40.50.10420">
    <property type="entry name" value="NagB/RpiA/CoA transferase-like"/>
    <property type="match status" value="1"/>
</dbReference>
<dbReference type="PANTHER" id="PTHR43682">
    <property type="entry name" value="LACTATE UTILIZATION PROTEIN C"/>
    <property type="match status" value="1"/>
</dbReference>
<dbReference type="OrthoDB" id="199019at2157"/>
<sequence length="171" mass="17553">MTTDSMKSTTEQFVDRLEEFGVSWTITRPDEAETAITSAATTPAVGVSPAIDGVSLPPTVDQALSPSTLDAAATGVTEATLGVADYGSLVIPTTRAGIEPVSLFADQHIAVLSERDIVPGMDDALAERGDAFRTDDWSGIIATGPSATADMGALVTGAHGPKTVHAIIVQS</sequence>
<accession>A0A3A6Q1T0</accession>
<evidence type="ECO:0000313" key="2">
    <source>
        <dbReference type="EMBL" id="RJX47656.1"/>
    </source>
</evidence>
<gene>
    <name evidence="2" type="ORF">DP106_14455</name>
</gene>
<dbReference type="InterPro" id="IPR037171">
    <property type="entry name" value="NagB/RpiA_transferase-like"/>
</dbReference>
<dbReference type="PANTHER" id="PTHR43682:SF1">
    <property type="entry name" value="LACTATE UTILIZATION PROTEIN C"/>
    <property type="match status" value="1"/>
</dbReference>
<protein>
    <recommendedName>
        <fullName evidence="1">LUD domain-containing protein</fullName>
    </recommendedName>
</protein>
<reference evidence="2 3" key="1">
    <citation type="submission" date="2018-06" db="EMBL/GenBank/DDBJ databases">
        <title>Halonotius sp. F13-13 a new haloarchaeeon isolated from a solar saltern from Isla Cristina, Huelva, Spain.</title>
        <authorList>
            <person name="Duran-Viseras A."/>
            <person name="Sanchez-Porro C."/>
            <person name="Ventosa A."/>
        </authorList>
    </citation>
    <scope>NUCLEOTIDE SEQUENCE [LARGE SCALE GENOMIC DNA]</scope>
    <source>
        <strain evidence="2 3">CECT 7525</strain>
    </source>
</reference>
<dbReference type="EMBL" id="QMDW01000038">
    <property type="protein sequence ID" value="RJX47656.1"/>
    <property type="molecule type" value="Genomic_DNA"/>
</dbReference>
<proteinExistence type="predicted"/>
<evidence type="ECO:0000259" key="1">
    <source>
        <dbReference type="Pfam" id="PF02589"/>
    </source>
</evidence>
<evidence type="ECO:0000313" key="3">
    <source>
        <dbReference type="Proteomes" id="UP000281564"/>
    </source>
</evidence>
<name>A0A3A6Q1T0_9EURY</name>
<dbReference type="Proteomes" id="UP000281564">
    <property type="component" value="Unassembled WGS sequence"/>
</dbReference>
<organism evidence="2 3">
    <name type="scientific">Halonotius pteroides</name>
    <dbReference type="NCBI Taxonomy" id="268735"/>
    <lineage>
        <taxon>Archaea</taxon>
        <taxon>Methanobacteriati</taxon>
        <taxon>Methanobacteriota</taxon>
        <taxon>Stenosarchaea group</taxon>
        <taxon>Halobacteria</taxon>
        <taxon>Halobacteriales</taxon>
        <taxon>Haloferacaceae</taxon>
        <taxon>Halonotius</taxon>
    </lineage>
</organism>
<keyword evidence="3" id="KW-1185">Reference proteome</keyword>
<feature type="domain" description="LUD" evidence="1">
    <location>
        <begin position="70"/>
        <end position="169"/>
    </location>
</feature>
<dbReference type="InterPro" id="IPR024185">
    <property type="entry name" value="FTHF_cligase-like_sf"/>
</dbReference>
<dbReference type="InterPro" id="IPR003741">
    <property type="entry name" value="LUD_dom"/>
</dbReference>
<dbReference type="AlphaFoldDB" id="A0A3A6Q1T0"/>
<dbReference type="SUPFAM" id="SSF100950">
    <property type="entry name" value="NagB/RpiA/CoA transferase-like"/>
    <property type="match status" value="1"/>
</dbReference>
<comment type="caution">
    <text evidence="2">The sequence shown here is derived from an EMBL/GenBank/DDBJ whole genome shotgun (WGS) entry which is preliminary data.</text>
</comment>